<sequence length="24" mass="2790">MFVQFNCQRKTETLGCVRGIRSLC</sequence>
<accession>A0A0E9VRB5</accession>
<dbReference type="AlphaFoldDB" id="A0A0E9VRB5"/>
<proteinExistence type="predicted"/>
<name>A0A0E9VRB5_ANGAN</name>
<organism evidence="1">
    <name type="scientific">Anguilla anguilla</name>
    <name type="common">European freshwater eel</name>
    <name type="synonym">Muraena anguilla</name>
    <dbReference type="NCBI Taxonomy" id="7936"/>
    <lineage>
        <taxon>Eukaryota</taxon>
        <taxon>Metazoa</taxon>
        <taxon>Chordata</taxon>
        <taxon>Craniata</taxon>
        <taxon>Vertebrata</taxon>
        <taxon>Euteleostomi</taxon>
        <taxon>Actinopterygii</taxon>
        <taxon>Neopterygii</taxon>
        <taxon>Teleostei</taxon>
        <taxon>Anguilliformes</taxon>
        <taxon>Anguillidae</taxon>
        <taxon>Anguilla</taxon>
    </lineage>
</organism>
<evidence type="ECO:0000313" key="1">
    <source>
        <dbReference type="EMBL" id="JAH80552.1"/>
    </source>
</evidence>
<reference evidence="1" key="2">
    <citation type="journal article" date="2015" name="Fish Shellfish Immunol.">
        <title>Early steps in the European eel (Anguilla anguilla)-Vibrio vulnificus interaction in the gills: Role of the RtxA13 toxin.</title>
        <authorList>
            <person name="Callol A."/>
            <person name="Pajuelo D."/>
            <person name="Ebbesson L."/>
            <person name="Teles M."/>
            <person name="MacKenzie S."/>
            <person name="Amaro C."/>
        </authorList>
    </citation>
    <scope>NUCLEOTIDE SEQUENCE</scope>
</reference>
<protein>
    <submittedName>
        <fullName evidence="1">Uncharacterized protein</fullName>
    </submittedName>
</protein>
<dbReference type="EMBL" id="GBXM01028025">
    <property type="protein sequence ID" value="JAH80552.1"/>
    <property type="molecule type" value="Transcribed_RNA"/>
</dbReference>
<reference evidence="1" key="1">
    <citation type="submission" date="2014-11" db="EMBL/GenBank/DDBJ databases">
        <authorList>
            <person name="Amaro Gonzalez C."/>
        </authorList>
    </citation>
    <scope>NUCLEOTIDE SEQUENCE</scope>
</reference>